<dbReference type="AlphaFoldDB" id="A0A165W6G3"/>
<dbReference type="InParanoid" id="A0A165W6G3"/>
<dbReference type="EMBL" id="KV425551">
    <property type="protein sequence ID" value="KZT30739.1"/>
    <property type="molecule type" value="Genomic_DNA"/>
</dbReference>
<reference evidence="1 2" key="1">
    <citation type="journal article" date="2016" name="Mol. Biol. Evol.">
        <title>Comparative Genomics of Early-Diverging Mushroom-Forming Fungi Provides Insights into the Origins of Lignocellulose Decay Capabilities.</title>
        <authorList>
            <person name="Nagy L.G."/>
            <person name="Riley R."/>
            <person name="Tritt A."/>
            <person name="Adam C."/>
            <person name="Daum C."/>
            <person name="Floudas D."/>
            <person name="Sun H."/>
            <person name="Yadav J.S."/>
            <person name="Pangilinan J."/>
            <person name="Larsson K.H."/>
            <person name="Matsuura K."/>
            <person name="Barry K."/>
            <person name="Labutti K."/>
            <person name="Kuo R."/>
            <person name="Ohm R.A."/>
            <person name="Bhattacharya S.S."/>
            <person name="Shirouzu T."/>
            <person name="Yoshinaga Y."/>
            <person name="Martin F.M."/>
            <person name="Grigoriev I.V."/>
            <person name="Hibbett D.S."/>
        </authorList>
    </citation>
    <scope>NUCLEOTIDE SEQUENCE [LARGE SCALE GENOMIC DNA]</scope>
    <source>
        <strain evidence="1 2">HHB14362 ss-1</strain>
    </source>
</reference>
<gene>
    <name evidence="1" type="ORF">NEOLEDRAFT_32502</name>
</gene>
<name>A0A165W6G3_9AGAM</name>
<evidence type="ECO:0000313" key="1">
    <source>
        <dbReference type="EMBL" id="KZT30739.1"/>
    </source>
</evidence>
<dbReference type="Proteomes" id="UP000076761">
    <property type="component" value="Unassembled WGS sequence"/>
</dbReference>
<proteinExistence type="predicted"/>
<sequence length="204" mass="22655">MCGNGRSPPSEGANQCPFSTVEWEPFWQASRHTWAVYFSEKTRGHIRRVLDGIMLLAIDCDTYNPNTVFPAIHAPFTPRRCASSHIASLILHPLALCFPQRSAILGPLGYHVFTQRSIVETRPKPSWLAAHLGQAEARAKPLLSQLPLSRFLQSRVCSPIARPRTGPSAAASACRVDRRLPACLLRRSLPQVRRRSSSQGFPPP</sequence>
<organism evidence="1 2">
    <name type="scientific">Neolentinus lepideus HHB14362 ss-1</name>
    <dbReference type="NCBI Taxonomy" id="1314782"/>
    <lineage>
        <taxon>Eukaryota</taxon>
        <taxon>Fungi</taxon>
        <taxon>Dikarya</taxon>
        <taxon>Basidiomycota</taxon>
        <taxon>Agaricomycotina</taxon>
        <taxon>Agaricomycetes</taxon>
        <taxon>Gloeophyllales</taxon>
        <taxon>Gloeophyllaceae</taxon>
        <taxon>Neolentinus</taxon>
    </lineage>
</organism>
<keyword evidence="2" id="KW-1185">Reference proteome</keyword>
<evidence type="ECO:0000313" key="2">
    <source>
        <dbReference type="Proteomes" id="UP000076761"/>
    </source>
</evidence>
<protein>
    <submittedName>
        <fullName evidence="1">Uncharacterized protein</fullName>
    </submittedName>
</protein>
<accession>A0A165W6G3</accession>